<accession>V9I780</accession>
<dbReference type="GO" id="GO:0016020">
    <property type="term" value="C:membrane"/>
    <property type="evidence" value="ECO:0007669"/>
    <property type="project" value="UniProtKB-SubCell"/>
</dbReference>
<evidence type="ECO:0000313" key="8">
    <source>
        <dbReference type="EMBL" id="AEY56940.1"/>
    </source>
</evidence>
<keyword evidence="2 7" id="KW-0812">Transmembrane</keyword>
<dbReference type="AlphaFoldDB" id="V9I780"/>
<reference evidence="8" key="1">
    <citation type="submission" date="2011-11" db="EMBL/GenBank/DDBJ databases">
        <title>Decoding the brain transcriptome of the Eastern honeybee (Apis cerana) based on pyrosequencing.</title>
        <authorList>
            <person name="Sun L."/>
            <person name="Zheng H."/>
            <person name="Wang Y."/>
            <person name="Xie X."/>
            <person name="Zhu Y."/>
            <person name="Gu W."/>
            <person name="Wang S."/>
        </authorList>
    </citation>
    <scope>NUCLEOTIDE SEQUENCE</scope>
    <source>
        <tissue evidence="8">Brain</tissue>
    </source>
</reference>
<keyword evidence="3 7" id="KW-1133">Transmembrane helix</keyword>
<feature type="compositionally biased region" description="Polar residues" evidence="6">
    <location>
        <begin position="542"/>
        <end position="566"/>
    </location>
</feature>
<feature type="compositionally biased region" description="Low complexity" evidence="6">
    <location>
        <begin position="516"/>
        <end position="525"/>
    </location>
</feature>
<feature type="region of interest" description="Disordered" evidence="6">
    <location>
        <begin position="837"/>
        <end position="858"/>
    </location>
</feature>
<feature type="transmembrane region" description="Helical" evidence="7">
    <location>
        <begin position="81"/>
        <end position="99"/>
    </location>
</feature>
<evidence type="ECO:0000256" key="4">
    <source>
        <dbReference type="ARBA" id="ARBA00023136"/>
    </source>
</evidence>
<dbReference type="Pfam" id="PF02535">
    <property type="entry name" value="Zip"/>
    <property type="match status" value="1"/>
</dbReference>
<dbReference type="InterPro" id="IPR003689">
    <property type="entry name" value="ZIP"/>
</dbReference>
<name>V9I780_APICE</name>
<feature type="compositionally biased region" description="Low complexity" evidence="6">
    <location>
        <begin position="481"/>
        <end position="493"/>
    </location>
</feature>
<evidence type="ECO:0000256" key="6">
    <source>
        <dbReference type="SAM" id="MobiDB-lite"/>
    </source>
</evidence>
<dbReference type="EMBL" id="JR036129">
    <property type="protein sequence ID" value="AEY56940.1"/>
    <property type="molecule type" value="mRNA"/>
</dbReference>
<evidence type="ECO:0000313" key="9">
    <source>
        <dbReference type="EMBL" id="AEY56941.1"/>
    </source>
</evidence>
<feature type="compositionally biased region" description="Polar residues" evidence="6">
    <location>
        <begin position="839"/>
        <end position="858"/>
    </location>
</feature>
<feature type="transmembrane region" description="Helical" evidence="7">
    <location>
        <begin position="39"/>
        <end position="61"/>
    </location>
</feature>
<evidence type="ECO:0000256" key="7">
    <source>
        <dbReference type="SAM" id="Phobius"/>
    </source>
</evidence>
<evidence type="ECO:0000256" key="5">
    <source>
        <dbReference type="ARBA" id="ARBA00038485"/>
    </source>
</evidence>
<feature type="compositionally biased region" description="Polar residues" evidence="6">
    <location>
        <begin position="643"/>
        <end position="652"/>
    </location>
</feature>
<feature type="region of interest" description="Disordered" evidence="6">
    <location>
        <begin position="478"/>
        <end position="568"/>
    </location>
</feature>
<evidence type="ECO:0000256" key="3">
    <source>
        <dbReference type="ARBA" id="ARBA00022989"/>
    </source>
</evidence>
<dbReference type="PANTHER" id="PTHR16950:SF16">
    <property type="entry name" value="ZINC TRANSPORTER ZIP13"/>
    <property type="match status" value="1"/>
</dbReference>
<comment type="subcellular location">
    <subcellularLocation>
        <location evidence="1">Membrane</location>
        <topology evidence="1">Multi-pass membrane protein</topology>
    </subcellularLocation>
</comment>
<feature type="region of interest" description="Disordered" evidence="6">
    <location>
        <begin position="618"/>
        <end position="652"/>
    </location>
</feature>
<feature type="transmembrane region" description="Helical" evidence="7">
    <location>
        <begin position="119"/>
        <end position="137"/>
    </location>
</feature>
<comment type="similarity">
    <text evidence="5">Belongs to the ZIP transporter (TC 2.A.5) family. KE4/Catsup subfamily.</text>
</comment>
<dbReference type="GO" id="GO:0005385">
    <property type="term" value="F:zinc ion transmembrane transporter activity"/>
    <property type="evidence" value="ECO:0007669"/>
    <property type="project" value="TreeGrafter"/>
</dbReference>
<dbReference type="PANTHER" id="PTHR16950">
    <property type="entry name" value="ZINC TRANSPORTER SLC39A7 HISTIDINE-RICH MEMBRANE PROTEIN KE4"/>
    <property type="match status" value="1"/>
</dbReference>
<gene>
    <name evidence="8" type="ORF">ACCB00093.1</name>
    <name evidence="9" type="ORF">ACCB00093.2</name>
</gene>
<evidence type="ECO:0000256" key="1">
    <source>
        <dbReference type="ARBA" id="ARBA00004141"/>
    </source>
</evidence>
<protein>
    <submittedName>
        <fullName evidence="8">Uncharacterized protein CG7816</fullName>
    </submittedName>
</protein>
<proteinExistence type="evidence at transcript level"/>
<dbReference type="GO" id="GO:0006882">
    <property type="term" value="P:intracellular zinc ion homeostasis"/>
    <property type="evidence" value="ECO:0007669"/>
    <property type="project" value="TreeGrafter"/>
</dbReference>
<dbReference type="EMBL" id="JR036130">
    <property type="protein sequence ID" value="AEY56941.1"/>
    <property type="molecule type" value="mRNA"/>
</dbReference>
<feature type="compositionally biased region" description="Basic and acidic residues" evidence="6">
    <location>
        <begin position="500"/>
        <end position="515"/>
    </location>
</feature>
<organism evidence="8">
    <name type="scientific">Apis cerana</name>
    <name type="common">Indian honeybee</name>
    <dbReference type="NCBI Taxonomy" id="7461"/>
    <lineage>
        <taxon>Eukaryota</taxon>
        <taxon>Metazoa</taxon>
        <taxon>Ecdysozoa</taxon>
        <taxon>Arthropoda</taxon>
        <taxon>Hexapoda</taxon>
        <taxon>Insecta</taxon>
        <taxon>Pterygota</taxon>
        <taxon>Neoptera</taxon>
        <taxon>Endopterygota</taxon>
        <taxon>Hymenoptera</taxon>
        <taxon>Apocrita</taxon>
        <taxon>Aculeata</taxon>
        <taxon>Apoidea</taxon>
        <taxon>Anthophila</taxon>
        <taxon>Apidae</taxon>
        <taxon>Apis</taxon>
    </lineage>
</organism>
<feature type="region of interest" description="Disordered" evidence="6">
    <location>
        <begin position="700"/>
        <end position="730"/>
    </location>
</feature>
<evidence type="ECO:0000256" key="2">
    <source>
        <dbReference type="ARBA" id="ARBA00022692"/>
    </source>
</evidence>
<sequence>MATNMCIQQNCTDSTGFLYEMITQEMWIPWQTTVEYFDYTWLFSLLGSTMIGLTGIFPLLVIPIEEGADIKTGDSSGMLKILLSFAVGGLLGDIFLHLLPEAWKTGSLNKATNHPTPGLWILGGFLIFVIVEKLFAFEQEAETEDTSASNANLTDKISDETEKKIENNNSINLIKSNSKNGFSKQFTNDFSKIINEVQPFLEKKNGYSQLPNGFKDIHKNGFVTNGIKPILMCDKLSNTLKGLPLDEAKDCLKKLAKPNGFSTDLLKECSKKDNPDNVSDDKQAVKKEKPKHITGYLNLIANIIDNFTHGLAVGGSFLVSFRLGVLTTFAILIHEIPHEIGDFAILLRSGFNKWDAARAQLLTASGGIFGAMSAVFFSGSEVGAKTNWILPFTAGGFLHIGMVDYGDGSLLRRHGAGRLRNLRMVVSGKSFDVRDVRDDDSTVTEISVIPLPKTFTSASTGLVRERATQYQRIVNKDNRYTESTTSMSTTSSEGYDEGLGEEKVYKDRSHSEKIPSIKSDFSPPSSDDPEYGHGEAMADEYSLSSSDECQRSSSAQHLQPSSNLAKSGTLPKTALRSVLLTIEDPAFAAAAATPTALIDDETSPVDSLFDSLTASITQSDTKTPKKENAMEQSGAAIDDDSPGTPTNASNSLSLSEGREYFDDEIADQPGLVFDDNSRAGAETQSAMASQVVTENSHTLVESSPKTGTGHGKNATNSPHHGKRISRAGSVDTLSPCESIASDDLILDYEHSDASSYEEQRVETGTALQDMDNATILSELEAQGEDVMRQWSSLLSQTLQQTNNSNTINNNVNAGSANNNNQPANDIGNDCDKTKIWRNRSVTDSPRSIDSTRNRQFSSPLRISRNIQSPNLDSGDEGSLRVDRDTYQHMFQDIVSIKTTLLKLKRVLQQVDTLNPFDNSMKNGLFYNVNEGGTADVSTSPGSGGSSIADELADLRRQVVFLQGQVEDRDRTIQVLQFQISKLQGPNGDGQTCALTNHNNFSSPNTCNAATQTEKTRPVSAGPSLLQTLPQDDVMGPLVSFRIGKVESLCGME</sequence>
<keyword evidence="4 7" id="KW-0472">Membrane</keyword>